<organism evidence="2 3">
    <name type="scientific">Teichococcus oryzae</name>
    <dbReference type="NCBI Taxonomy" id="1608942"/>
    <lineage>
        <taxon>Bacteria</taxon>
        <taxon>Pseudomonadati</taxon>
        <taxon>Pseudomonadota</taxon>
        <taxon>Alphaproteobacteria</taxon>
        <taxon>Acetobacterales</taxon>
        <taxon>Roseomonadaceae</taxon>
        <taxon>Roseomonas</taxon>
    </lineage>
</organism>
<keyword evidence="3" id="KW-1185">Reference proteome</keyword>
<dbReference type="Proteomes" id="UP000322110">
    <property type="component" value="Unassembled WGS sequence"/>
</dbReference>
<proteinExistence type="predicted"/>
<name>A0A5B2T921_9PROT</name>
<reference evidence="2 3" key="1">
    <citation type="journal article" date="2015" name="Int. J. Syst. Evol. Microbiol.">
        <title>Roseomonas oryzae sp. nov., isolated from paddy rhizosphere soil.</title>
        <authorList>
            <person name="Ramaprasad E.V."/>
            <person name="Sasikala Ch."/>
            <person name="Ramana Ch.V."/>
        </authorList>
    </citation>
    <scope>NUCLEOTIDE SEQUENCE [LARGE SCALE GENOMIC DNA]</scope>
    <source>
        <strain evidence="2 3">KCTC 42542</strain>
    </source>
</reference>
<comment type="caution">
    <text evidence="2">The sequence shown here is derived from an EMBL/GenBank/DDBJ whole genome shotgun (WGS) entry which is preliminary data.</text>
</comment>
<dbReference type="EMBL" id="VUKA01000063">
    <property type="protein sequence ID" value="KAA2211176.1"/>
    <property type="molecule type" value="Genomic_DNA"/>
</dbReference>
<gene>
    <name evidence="2" type="ORF">F0Q34_21505</name>
</gene>
<evidence type="ECO:0000313" key="2">
    <source>
        <dbReference type="EMBL" id="KAA2211176.1"/>
    </source>
</evidence>
<dbReference type="RefSeq" id="WP_149814416.1">
    <property type="nucleotide sequence ID" value="NZ_VUKA01000063.1"/>
</dbReference>
<dbReference type="AlphaFoldDB" id="A0A5B2T921"/>
<accession>A0A5B2T921</accession>
<evidence type="ECO:0000313" key="3">
    <source>
        <dbReference type="Proteomes" id="UP000322110"/>
    </source>
</evidence>
<protein>
    <submittedName>
        <fullName evidence="2">Transposase</fullName>
    </submittedName>
</protein>
<sequence length="137" mass="14446">MRFAGPGLHQAVSDTKTIWLYREQLKQAGAMEGLFSRFDEVLTSKGFLARGGQIIDATLIAAPRQKLTLEEKAIIRDGGTPEAGSAPSGRRRTAMTAGRPSAGAPSLRPEGAPRQAIQIAVPIFGYKSHIASTGGTG</sequence>
<feature type="region of interest" description="Disordered" evidence="1">
    <location>
        <begin position="74"/>
        <end position="112"/>
    </location>
</feature>
<evidence type="ECO:0000256" key="1">
    <source>
        <dbReference type="SAM" id="MobiDB-lite"/>
    </source>
</evidence>